<name>A0A4Q1U697_9LACO</name>
<feature type="domain" description="Glucosyltransferase 3-like C-terminal" evidence="3">
    <location>
        <begin position="189"/>
        <end position="350"/>
    </location>
</feature>
<evidence type="ECO:0000259" key="2">
    <source>
        <dbReference type="Pfam" id="PF26334"/>
    </source>
</evidence>
<keyword evidence="1" id="KW-0808">Transferase</keyword>
<accession>A0A4Q1U697</accession>
<dbReference type="InterPro" id="IPR058591">
    <property type="entry name" value="Gtf3_N"/>
</dbReference>
<dbReference type="Proteomes" id="UP000290475">
    <property type="component" value="Unassembled WGS sequence"/>
</dbReference>
<gene>
    <name evidence="4" type="ORF">BVJ53_05900</name>
</gene>
<evidence type="ECO:0000256" key="1">
    <source>
        <dbReference type="ARBA" id="ARBA00022679"/>
    </source>
</evidence>
<sequence>MSCFNIQSINDTAGGQSVAVSKPIADTIKTLSRVGSIDMGSIDSLPNFLSKKLISYRALRNYFSRVKLGDTIFVQYPLYISYPAFLQVIYYLRIIKHCKLIFIVHDLNSLRIDPTIGLRGMGHTNDGGRSLKNELRILKLASDILVPTEAMREFLKNTNKVSANIIVFGLYEHLTDSLEIPRFKKKQTMIFAGNLNKAGFLEELGNSDFHYEIYGKKPSSFDLPKNLDYRGAFASNELAGQFKGGFGLVWDGFSSNGISGVMGEYLRYNSPFKASMFLSSGLPIVVWEQAAIADFVRQQHLGITVSSLKEAELIIRDLTDEQYAELAVNVRTFALQLRQGVHFIRAIKDALA</sequence>
<dbReference type="EMBL" id="MSSM01000011">
    <property type="protein sequence ID" value="RXT26883.1"/>
    <property type="molecule type" value="Genomic_DNA"/>
</dbReference>
<evidence type="ECO:0000313" key="4">
    <source>
        <dbReference type="EMBL" id="RXT26883.1"/>
    </source>
</evidence>
<feature type="domain" description="Glucosyltransferase 3-like N-terminal" evidence="2">
    <location>
        <begin position="21"/>
        <end position="167"/>
    </location>
</feature>
<dbReference type="Pfam" id="PF26337">
    <property type="entry name" value="Gtf3_C"/>
    <property type="match status" value="1"/>
</dbReference>
<comment type="caution">
    <text evidence="4">The sequence shown here is derived from an EMBL/GenBank/DDBJ whole genome shotgun (WGS) entry which is preliminary data.</text>
</comment>
<dbReference type="InterPro" id="IPR058592">
    <property type="entry name" value="Gtf3_C"/>
</dbReference>
<dbReference type="AlphaFoldDB" id="A0A4Q1U697"/>
<organism evidence="4 5">
    <name type="scientific">Lacticaseibacillus chiayiensis</name>
    <dbReference type="NCBI Taxonomy" id="2100821"/>
    <lineage>
        <taxon>Bacteria</taxon>
        <taxon>Bacillati</taxon>
        <taxon>Bacillota</taxon>
        <taxon>Bacilli</taxon>
        <taxon>Lactobacillales</taxon>
        <taxon>Lactobacillaceae</taxon>
        <taxon>Lacticaseibacillus</taxon>
    </lineage>
</organism>
<dbReference type="Pfam" id="PF26334">
    <property type="entry name" value="Gtf3_N"/>
    <property type="match status" value="1"/>
</dbReference>
<evidence type="ECO:0000313" key="5">
    <source>
        <dbReference type="Proteomes" id="UP000290475"/>
    </source>
</evidence>
<proteinExistence type="predicted"/>
<dbReference type="PIRSF" id="PIRSF007023">
    <property type="entry name" value="UDP-Galf_transf"/>
    <property type="match status" value="1"/>
</dbReference>
<dbReference type="Gene3D" id="3.40.50.2000">
    <property type="entry name" value="Glycogen Phosphorylase B"/>
    <property type="match status" value="2"/>
</dbReference>
<protein>
    <recommendedName>
        <fullName evidence="6">Galactofuranosyltransferase</fullName>
    </recommendedName>
</protein>
<evidence type="ECO:0008006" key="6">
    <source>
        <dbReference type="Google" id="ProtNLM"/>
    </source>
</evidence>
<reference evidence="4 5" key="1">
    <citation type="submission" date="2017-01" db="EMBL/GenBank/DDBJ databases">
        <title>Lactobacillus chiayiensis sp. nov., a lactic acid bacterium isolated from compost.</title>
        <authorList>
            <person name="Huang C.-H."/>
        </authorList>
    </citation>
    <scope>NUCLEOTIDE SEQUENCE [LARGE SCALE GENOMIC DNA]</scope>
    <source>
        <strain evidence="5">chh01</strain>
    </source>
</reference>
<evidence type="ECO:0000259" key="3">
    <source>
        <dbReference type="Pfam" id="PF26337"/>
    </source>
</evidence>